<dbReference type="EMBL" id="VTPC01079883">
    <property type="protein sequence ID" value="KAF2888113.1"/>
    <property type="molecule type" value="Genomic_DNA"/>
</dbReference>
<proteinExistence type="predicted"/>
<reference evidence="1" key="1">
    <citation type="submission" date="2019-08" db="EMBL/GenBank/DDBJ databases">
        <title>The genome of the North American firefly Photinus pyralis.</title>
        <authorList>
            <consortium name="Photinus pyralis genome working group"/>
            <person name="Fallon T.R."/>
            <person name="Sander Lower S.E."/>
            <person name="Weng J.-K."/>
        </authorList>
    </citation>
    <scope>NUCLEOTIDE SEQUENCE</scope>
    <source>
        <strain evidence="1">TRF0915ILg1</strain>
        <tissue evidence="1">Whole body</tissue>
    </source>
</reference>
<name>A0A8K0CIQ7_IGNLU</name>
<dbReference type="AlphaFoldDB" id="A0A8K0CIQ7"/>
<evidence type="ECO:0000313" key="1">
    <source>
        <dbReference type="EMBL" id="KAF2888113.1"/>
    </source>
</evidence>
<protein>
    <submittedName>
        <fullName evidence="1">Uncharacterized protein</fullName>
    </submittedName>
</protein>
<dbReference type="Proteomes" id="UP000801492">
    <property type="component" value="Unassembled WGS sequence"/>
</dbReference>
<dbReference type="OrthoDB" id="6760765at2759"/>
<comment type="caution">
    <text evidence="1">The sequence shown here is derived from an EMBL/GenBank/DDBJ whole genome shotgun (WGS) entry which is preliminary data.</text>
</comment>
<sequence>MSYFYYCNTKDGNKVKVCQTFFLNTPSFSHQIVKTVAQKTVTSNTVARGNRERCAKHVSIHVPSQWYVIARTACKEKPYHVKEMDQNDFYDLKDLVANTTKNMEKGSC</sequence>
<organism evidence="1 2">
    <name type="scientific">Ignelater luminosus</name>
    <name type="common">Cucubano</name>
    <name type="synonym">Pyrophorus luminosus</name>
    <dbReference type="NCBI Taxonomy" id="2038154"/>
    <lineage>
        <taxon>Eukaryota</taxon>
        <taxon>Metazoa</taxon>
        <taxon>Ecdysozoa</taxon>
        <taxon>Arthropoda</taxon>
        <taxon>Hexapoda</taxon>
        <taxon>Insecta</taxon>
        <taxon>Pterygota</taxon>
        <taxon>Neoptera</taxon>
        <taxon>Endopterygota</taxon>
        <taxon>Coleoptera</taxon>
        <taxon>Polyphaga</taxon>
        <taxon>Elateriformia</taxon>
        <taxon>Elateroidea</taxon>
        <taxon>Elateridae</taxon>
        <taxon>Agrypninae</taxon>
        <taxon>Pyrophorini</taxon>
        <taxon>Ignelater</taxon>
    </lineage>
</organism>
<evidence type="ECO:0000313" key="2">
    <source>
        <dbReference type="Proteomes" id="UP000801492"/>
    </source>
</evidence>
<gene>
    <name evidence="1" type="ORF">ILUMI_18060</name>
</gene>
<keyword evidence="2" id="KW-1185">Reference proteome</keyword>
<accession>A0A8K0CIQ7</accession>